<sequence length="368" mass="39800">MPPIRVGFIGLSSTMSWAVFSHLPYLKSTSKYEIVALCNSSLEAAQAAIKAHRLPSTTKAYGTPEDMAADPEIDLVVCATRVDRHYSNLLPSIKAGKDVFCEWPLATNAAEAEEMVKISKDKGVKTIVGIQAHMSPALRKIKEIIASGKIGKVLSSTFHGTPLTLGATMPENYLYQNDKSIGGNLVTIYGIHSLESIQYVLGPLTSYTPLLGISFPETKVTTAAGKPTDRTSPRTSHDQFLLHGLVSSGAVLSYHLHGGPAFSNSPTAGHIWRVFGTLGEIQTTGPDSYLQIAEENIKIEVFEHASGTTEVAELGKDGFNELMMYGRNVARLYEGFADGKGVEEGVLGWGEALERHKFVDEIYKKAGV</sequence>
<proteinExistence type="predicted"/>
<dbReference type="PANTHER" id="PTHR43708">
    <property type="entry name" value="CONSERVED EXPRESSED OXIDOREDUCTASE (EUROFUNG)"/>
    <property type="match status" value="1"/>
</dbReference>
<organism evidence="3 4">
    <name type="scientific">Pleomassaria siparia CBS 279.74</name>
    <dbReference type="NCBI Taxonomy" id="1314801"/>
    <lineage>
        <taxon>Eukaryota</taxon>
        <taxon>Fungi</taxon>
        <taxon>Dikarya</taxon>
        <taxon>Ascomycota</taxon>
        <taxon>Pezizomycotina</taxon>
        <taxon>Dothideomycetes</taxon>
        <taxon>Pleosporomycetidae</taxon>
        <taxon>Pleosporales</taxon>
        <taxon>Pleomassariaceae</taxon>
        <taxon>Pleomassaria</taxon>
    </lineage>
</organism>
<protein>
    <submittedName>
        <fullName evidence="3">NAD-P-binding protein</fullName>
    </submittedName>
</protein>
<feature type="domain" description="Gal80p-like C-terminal" evidence="2">
    <location>
        <begin position="136"/>
        <end position="285"/>
    </location>
</feature>
<evidence type="ECO:0000259" key="1">
    <source>
        <dbReference type="Pfam" id="PF01408"/>
    </source>
</evidence>
<dbReference type="AlphaFoldDB" id="A0A6G1KG12"/>
<dbReference type="Proteomes" id="UP000799428">
    <property type="component" value="Unassembled WGS sequence"/>
</dbReference>
<dbReference type="Pfam" id="PF01408">
    <property type="entry name" value="GFO_IDH_MocA"/>
    <property type="match status" value="1"/>
</dbReference>
<dbReference type="Gene3D" id="3.30.360.10">
    <property type="entry name" value="Dihydrodipicolinate Reductase, domain 2"/>
    <property type="match status" value="1"/>
</dbReference>
<accession>A0A6G1KG12</accession>
<dbReference type="InterPro" id="IPR051317">
    <property type="entry name" value="Gfo/Idh/MocA_oxidoreduct"/>
</dbReference>
<name>A0A6G1KG12_9PLEO</name>
<evidence type="ECO:0000259" key="2">
    <source>
        <dbReference type="Pfam" id="PF22685"/>
    </source>
</evidence>
<dbReference type="SUPFAM" id="SSF51735">
    <property type="entry name" value="NAD(P)-binding Rossmann-fold domains"/>
    <property type="match status" value="1"/>
</dbReference>
<dbReference type="Pfam" id="PF22685">
    <property type="entry name" value="Gal80p_C-like"/>
    <property type="match status" value="1"/>
</dbReference>
<keyword evidence="4" id="KW-1185">Reference proteome</keyword>
<reference evidence="3" key="1">
    <citation type="journal article" date="2020" name="Stud. Mycol.">
        <title>101 Dothideomycetes genomes: a test case for predicting lifestyles and emergence of pathogens.</title>
        <authorList>
            <person name="Haridas S."/>
            <person name="Albert R."/>
            <person name="Binder M."/>
            <person name="Bloem J."/>
            <person name="Labutti K."/>
            <person name="Salamov A."/>
            <person name="Andreopoulos B."/>
            <person name="Baker S."/>
            <person name="Barry K."/>
            <person name="Bills G."/>
            <person name="Bluhm B."/>
            <person name="Cannon C."/>
            <person name="Castanera R."/>
            <person name="Culley D."/>
            <person name="Daum C."/>
            <person name="Ezra D."/>
            <person name="Gonzalez J."/>
            <person name="Henrissat B."/>
            <person name="Kuo A."/>
            <person name="Liang C."/>
            <person name="Lipzen A."/>
            <person name="Lutzoni F."/>
            <person name="Magnuson J."/>
            <person name="Mondo S."/>
            <person name="Nolan M."/>
            <person name="Ohm R."/>
            <person name="Pangilinan J."/>
            <person name="Park H.-J."/>
            <person name="Ramirez L."/>
            <person name="Alfaro M."/>
            <person name="Sun H."/>
            <person name="Tritt A."/>
            <person name="Yoshinaga Y."/>
            <person name="Zwiers L.-H."/>
            <person name="Turgeon B."/>
            <person name="Goodwin S."/>
            <person name="Spatafora J."/>
            <person name="Crous P."/>
            <person name="Grigoriev I."/>
        </authorList>
    </citation>
    <scope>NUCLEOTIDE SEQUENCE</scope>
    <source>
        <strain evidence="3">CBS 279.74</strain>
    </source>
</reference>
<feature type="domain" description="Gfo/Idh/MocA-like oxidoreductase N-terminal" evidence="1">
    <location>
        <begin position="4"/>
        <end position="129"/>
    </location>
</feature>
<dbReference type="GO" id="GO:0000166">
    <property type="term" value="F:nucleotide binding"/>
    <property type="evidence" value="ECO:0007669"/>
    <property type="project" value="InterPro"/>
</dbReference>
<dbReference type="PANTHER" id="PTHR43708:SF1">
    <property type="entry name" value="GALACTOSE_LACTOSE METABOLISM REGULATORY PROTEIN GAL80"/>
    <property type="match status" value="1"/>
</dbReference>
<dbReference type="InterPro" id="IPR000683">
    <property type="entry name" value="Gfo/Idh/MocA-like_OxRdtase_N"/>
</dbReference>
<dbReference type="EMBL" id="MU005767">
    <property type="protein sequence ID" value="KAF2711573.1"/>
    <property type="molecule type" value="Genomic_DNA"/>
</dbReference>
<dbReference type="SUPFAM" id="SSF55347">
    <property type="entry name" value="Glyceraldehyde-3-phosphate dehydrogenase-like, C-terminal domain"/>
    <property type="match status" value="1"/>
</dbReference>
<dbReference type="InterPro" id="IPR036291">
    <property type="entry name" value="NAD(P)-bd_dom_sf"/>
</dbReference>
<dbReference type="Gene3D" id="3.40.50.720">
    <property type="entry name" value="NAD(P)-binding Rossmann-like Domain"/>
    <property type="match status" value="1"/>
</dbReference>
<evidence type="ECO:0000313" key="3">
    <source>
        <dbReference type="EMBL" id="KAF2711573.1"/>
    </source>
</evidence>
<dbReference type="OrthoDB" id="64915at2759"/>
<gene>
    <name evidence="3" type="ORF">K504DRAFT_532142</name>
</gene>
<dbReference type="InterPro" id="IPR055080">
    <property type="entry name" value="Gal80p-like_C"/>
</dbReference>
<evidence type="ECO:0000313" key="4">
    <source>
        <dbReference type="Proteomes" id="UP000799428"/>
    </source>
</evidence>